<evidence type="ECO:0000313" key="10">
    <source>
        <dbReference type="Proteomes" id="UP000003242"/>
    </source>
</evidence>
<comment type="function">
    <text evidence="6">RNaseP catalyzes the removal of the 5'-leader sequence from pre-tRNA to produce the mature 5'-terminus. It can also cleave other RNA substrates such as 4.5S RNA. The protein component plays an auxiliary but essential role in vivo by binding to the 5'-leader sequence and broadening the substrate specificity of the ribozyme.</text>
</comment>
<proteinExistence type="inferred from homology"/>
<evidence type="ECO:0000313" key="9">
    <source>
        <dbReference type="EMBL" id="EGL39533.1"/>
    </source>
</evidence>
<dbReference type="RefSeq" id="WP_007391489.1">
    <property type="nucleotide sequence ID" value="NZ_ADGP01000013.1"/>
</dbReference>
<comment type="catalytic activity">
    <reaction evidence="6">
        <text>Endonucleolytic cleavage of RNA, removing 5'-extranucleotides from tRNA precursor.</text>
        <dbReference type="EC" id="3.1.26.5"/>
    </reaction>
</comment>
<evidence type="ECO:0000256" key="3">
    <source>
        <dbReference type="ARBA" id="ARBA00022759"/>
    </source>
</evidence>
<dbReference type="Proteomes" id="UP000003242">
    <property type="component" value="Unassembled WGS sequence"/>
</dbReference>
<keyword evidence="5 6" id="KW-0694">RNA-binding</keyword>
<dbReference type="Pfam" id="PF00825">
    <property type="entry name" value="Ribonuclease_P"/>
    <property type="match status" value="1"/>
</dbReference>
<dbReference type="InterPro" id="IPR000100">
    <property type="entry name" value="RNase_P"/>
</dbReference>
<evidence type="ECO:0000256" key="5">
    <source>
        <dbReference type="ARBA" id="ARBA00022884"/>
    </source>
</evidence>
<dbReference type="EMBL" id="AFIJ01000036">
    <property type="protein sequence ID" value="EGL39533.1"/>
    <property type="molecule type" value="Genomic_DNA"/>
</dbReference>
<evidence type="ECO:0000313" key="11">
    <source>
        <dbReference type="Proteomes" id="UP000004018"/>
    </source>
</evidence>
<keyword evidence="3 6" id="KW-0255">Endonuclease</keyword>
<dbReference type="InterPro" id="IPR014721">
    <property type="entry name" value="Ribsml_uS5_D2-typ_fold_subgr"/>
</dbReference>
<dbReference type="SUPFAM" id="SSF54211">
    <property type="entry name" value="Ribosomal protein S5 domain 2-like"/>
    <property type="match status" value="1"/>
</dbReference>
<dbReference type="GO" id="GO:0042781">
    <property type="term" value="F:3'-tRNA processing endoribonuclease activity"/>
    <property type="evidence" value="ECO:0007669"/>
    <property type="project" value="TreeGrafter"/>
</dbReference>
<keyword evidence="1 6" id="KW-0819">tRNA processing</keyword>
<evidence type="ECO:0000256" key="7">
    <source>
        <dbReference type="NCBIfam" id="TIGR00188"/>
    </source>
</evidence>
<evidence type="ECO:0000313" key="8">
    <source>
        <dbReference type="EMBL" id="EFD94414.1"/>
    </source>
</evidence>
<name>D3LTU8_9FIRM</name>
<dbReference type="GO" id="GO:0030677">
    <property type="term" value="C:ribonuclease P complex"/>
    <property type="evidence" value="ECO:0007669"/>
    <property type="project" value="TreeGrafter"/>
</dbReference>
<comment type="subunit">
    <text evidence="6">Consists of a catalytic RNA component (M1 or rnpB) and a protein subunit.</text>
</comment>
<organism evidence="8 10">
    <name type="scientific">Megasphaera lornae</name>
    <dbReference type="NCBI Taxonomy" id="1000568"/>
    <lineage>
        <taxon>Bacteria</taxon>
        <taxon>Bacillati</taxon>
        <taxon>Bacillota</taxon>
        <taxon>Negativicutes</taxon>
        <taxon>Veillonellales</taxon>
        <taxon>Veillonellaceae</taxon>
        <taxon>Megasphaera</taxon>
    </lineage>
</organism>
<comment type="caution">
    <text evidence="8">The sequence shown here is derived from an EMBL/GenBank/DDBJ whole genome shotgun (WGS) entry which is preliminary data.</text>
</comment>
<sequence>MYELTKDSRLRKNKEYRLVYRYGKSYVNRYVVLYVMARSSKQCTRMGFVTGKKIGCAVERNRCRRLMKEVYRLHRQELGSGFDLVLIGRSPLKNINFAQAEYYILKVLRIAGILSKKR</sequence>
<dbReference type="STRING" id="699218.HMPREF0889_1398"/>
<keyword evidence="2 6" id="KW-0540">Nuclease</keyword>
<dbReference type="NCBIfam" id="TIGR00188">
    <property type="entry name" value="rnpA"/>
    <property type="match status" value="1"/>
</dbReference>
<evidence type="ECO:0000256" key="2">
    <source>
        <dbReference type="ARBA" id="ARBA00022722"/>
    </source>
</evidence>
<comment type="similarity">
    <text evidence="6">Belongs to the RnpA family.</text>
</comment>
<dbReference type="EC" id="3.1.26.5" evidence="6 7"/>
<evidence type="ECO:0000256" key="6">
    <source>
        <dbReference type="HAMAP-Rule" id="MF_00227"/>
    </source>
</evidence>
<dbReference type="GO" id="GO:0000049">
    <property type="term" value="F:tRNA binding"/>
    <property type="evidence" value="ECO:0007669"/>
    <property type="project" value="UniProtKB-UniRule"/>
</dbReference>
<dbReference type="AlphaFoldDB" id="D3LTU8"/>
<reference evidence="8" key="2">
    <citation type="submission" date="2009-12" db="EMBL/GenBank/DDBJ databases">
        <authorList>
            <person name="Madupu R."/>
            <person name="Durkin A.S."/>
            <person name="Torralba M."/>
            <person name="Methe B."/>
            <person name="Sutton G.G."/>
            <person name="Strausberg R.L."/>
            <person name="Nelson K.E."/>
        </authorList>
    </citation>
    <scope>NUCLEOTIDE SEQUENCE</scope>
    <source>
        <strain evidence="8">28L</strain>
    </source>
</reference>
<accession>D3LTU8</accession>
<dbReference type="Proteomes" id="UP000004018">
    <property type="component" value="Unassembled WGS sequence"/>
</dbReference>
<gene>
    <name evidence="6 8" type="primary">rnpA</name>
    <name evidence="8" type="ORF">HMPREF0889_1398</name>
    <name evidence="9" type="ORF">HMPREF1039_1383</name>
</gene>
<reference evidence="10" key="1">
    <citation type="submission" date="2009-12" db="EMBL/GenBank/DDBJ databases">
        <title>Sequence of Clostridiales genomosp. BVAB3 str. UPII9-5.</title>
        <authorList>
            <person name="Madupu R."/>
            <person name="Durkin A.S."/>
            <person name="Torralba M."/>
            <person name="Methe B."/>
            <person name="Sutton G.G."/>
            <person name="Strausberg R.L."/>
            <person name="Nelson K.E."/>
        </authorList>
    </citation>
    <scope>NUCLEOTIDE SEQUENCE [LARGE SCALE GENOMIC DNA]</scope>
    <source>
        <strain evidence="10">28L</strain>
    </source>
</reference>
<dbReference type="Gene3D" id="3.30.230.10">
    <property type="match status" value="1"/>
</dbReference>
<dbReference type="HAMAP" id="MF_00227">
    <property type="entry name" value="RNase_P"/>
    <property type="match status" value="1"/>
</dbReference>
<evidence type="ECO:0000256" key="4">
    <source>
        <dbReference type="ARBA" id="ARBA00022801"/>
    </source>
</evidence>
<dbReference type="PANTHER" id="PTHR33992:SF1">
    <property type="entry name" value="RIBONUCLEASE P PROTEIN COMPONENT"/>
    <property type="match status" value="1"/>
</dbReference>
<evidence type="ECO:0000256" key="1">
    <source>
        <dbReference type="ARBA" id="ARBA00022694"/>
    </source>
</evidence>
<dbReference type="InterPro" id="IPR020568">
    <property type="entry name" value="Ribosomal_Su5_D2-typ_SF"/>
</dbReference>
<protein>
    <recommendedName>
        <fullName evidence="6 7">Ribonuclease P protein component</fullName>
        <shortName evidence="6">RNase P protein</shortName>
        <shortName evidence="6">RNaseP protein</shortName>
        <ecNumber evidence="6 7">3.1.26.5</ecNumber>
    </recommendedName>
    <alternativeName>
        <fullName evidence="6">Protein C5</fullName>
    </alternativeName>
</protein>
<dbReference type="eggNOG" id="COG0594">
    <property type="taxonomic scope" value="Bacteria"/>
</dbReference>
<dbReference type="EMBL" id="ADGP01000013">
    <property type="protein sequence ID" value="EFD94414.1"/>
    <property type="molecule type" value="Genomic_DNA"/>
</dbReference>
<dbReference type="GO" id="GO:0001682">
    <property type="term" value="P:tRNA 5'-leader removal"/>
    <property type="evidence" value="ECO:0007669"/>
    <property type="project" value="UniProtKB-UniRule"/>
</dbReference>
<keyword evidence="11" id="KW-1185">Reference proteome</keyword>
<reference evidence="9 11" key="3">
    <citation type="submission" date="2011-04" db="EMBL/GenBank/DDBJ databases">
        <authorList>
            <person name="Harkins D.M."/>
            <person name="Madupu R."/>
            <person name="Durkin A.S."/>
            <person name="Torralba M."/>
            <person name="Methe B."/>
            <person name="Sutton G.G."/>
            <person name="Nelson K.E."/>
        </authorList>
    </citation>
    <scope>NUCLEOTIDE SEQUENCE [LARGE SCALE GENOMIC DNA]</scope>
    <source>
        <strain evidence="9 11">UPII 199-6</strain>
    </source>
</reference>
<dbReference type="PANTHER" id="PTHR33992">
    <property type="entry name" value="RIBONUCLEASE P PROTEIN COMPONENT"/>
    <property type="match status" value="1"/>
</dbReference>
<dbReference type="GO" id="GO:0004526">
    <property type="term" value="F:ribonuclease P activity"/>
    <property type="evidence" value="ECO:0007669"/>
    <property type="project" value="UniProtKB-UniRule"/>
</dbReference>
<keyword evidence="4 6" id="KW-0378">Hydrolase</keyword>
<dbReference type="OrthoDB" id="9810867at2"/>